<evidence type="ECO:0000259" key="8">
    <source>
        <dbReference type="Pfam" id="PF00814"/>
    </source>
</evidence>
<feature type="binding site" evidence="7">
    <location>
        <position position="165"/>
    </location>
    <ligand>
        <name>substrate</name>
    </ligand>
</feature>
<feature type="binding site" evidence="7">
    <location>
        <position position="110"/>
    </location>
    <ligand>
        <name>Fe cation</name>
        <dbReference type="ChEBI" id="CHEBI:24875"/>
    </ligand>
</feature>
<dbReference type="FunFam" id="3.30.420.40:FF:000012">
    <property type="entry name" value="tRNA N6-adenosine threonylcarbamoyltransferase"/>
    <property type="match status" value="1"/>
</dbReference>
<gene>
    <name evidence="7 9" type="primary">tsaD</name>
    <name evidence="9" type="ORF">DSM101010T_22370</name>
</gene>
<organism evidence="9 10">
    <name type="scientific">Desulfovibrio subterraneus</name>
    <dbReference type="NCBI Taxonomy" id="2718620"/>
    <lineage>
        <taxon>Bacteria</taxon>
        <taxon>Pseudomonadati</taxon>
        <taxon>Thermodesulfobacteriota</taxon>
        <taxon>Desulfovibrionia</taxon>
        <taxon>Desulfovibrionales</taxon>
        <taxon>Desulfovibrionaceae</taxon>
        <taxon>Desulfovibrio</taxon>
    </lineage>
</organism>
<dbReference type="Proteomes" id="UP000503840">
    <property type="component" value="Unassembled WGS sequence"/>
</dbReference>
<dbReference type="NCBIfam" id="TIGR03723">
    <property type="entry name" value="T6A_TsaD_YgjD"/>
    <property type="match status" value="1"/>
</dbReference>
<evidence type="ECO:0000256" key="1">
    <source>
        <dbReference type="ARBA" id="ARBA00022679"/>
    </source>
</evidence>
<evidence type="ECO:0000313" key="9">
    <source>
        <dbReference type="EMBL" id="GFM33872.1"/>
    </source>
</evidence>
<evidence type="ECO:0000256" key="4">
    <source>
        <dbReference type="ARBA" id="ARBA00023004"/>
    </source>
</evidence>
<evidence type="ECO:0000313" key="10">
    <source>
        <dbReference type="Proteomes" id="UP000503840"/>
    </source>
</evidence>
<evidence type="ECO:0000256" key="2">
    <source>
        <dbReference type="ARBA" id="ARBA00022694"/>
    </source>
</evidence>
<dbReference type="EMBL" id="BLVO01000013">
    <property type="protein sequence ID" value="GFM33872.1"/>
    <property type="molecule type" value="Genomic_DNA"/>
</dbReference>
<keyword evidence="2 7" id="KW-0819">tRNA processing</keyword>
<comment type="subcellular location">
    <subcellularLocation>
        <location evidence="7">Cytoplasm</location>
    </subcellularLocation>
</comment>
<keyword evidence="3 7" id="KW-0479">Metal-binding</keyword>
<dbReference type="AlphaFoldDB" id="A0A7J0BKY3"/>
<keyword evidence="7" id="KW-0963">Cytoplasm</keyword>
<keyword evidence="4 7" id="KW-0408">Iron</keyword>
<comment type="similarity">
    <text evidence="7">Belongs to the KAE1 / TsaD family.</text>
</comment>
<evidence type="ECO:0000256" key="6">
    <source>
        <dbReference type="ARBA" id="ARBA00048117"/>
    </source>
</evidence>
<dbReference type="PANTHER" id="PTHR11735">
    <property type="entry name" value="TRNA N6-ADENOSINE THREONYLCARBAMOYLTRANSFERASE"/>
    <property type="match status" value="1"/>
</dbReference>
<comment type="catalytic activity">
    <reaction evidence="6 7">
        <text>L-threonylcarbamoyladenylate + adenosine(37) in tRNA = N(6)-L-threonylcarbamoyladenosine(37) in tRNA + AMP + H(+)</text>
        <dbReference type="Rhea" id="RHEA:37059"/>
        <dbReference type="Rhea" id="RHEA-COMP:10162"/>
        <dbReference type="Rhea" id="RHEA-COMP:10163"/>
        <dbReference type="ChEBI" id="CHEBI:15378"/>
        <dbReference type="ChEBI" id="CHEBI:73682"/>
        <dbReference type="ChEBI" id="CHEBI:74411"/>
        <dbReference type="ChEBI" id="CHEBI:74418"/>
        <dbReference type="ChEBI" id="CHEBI:456215"/>
        <dbReference type="EC" id="2.3.1.234"/>
    </reaction>
</comment>
<feature type="binding site" evidence="7">
    <location>
        <position position="292"/>
    </location>
    <ligand>
        <name>substrate</name>
    </ligand>
</feature>
<feature type="binding site" evidence="7">
    <location>
        <begin position="132"/>
        <end position="136"/>
    </location>
    <ligand>
        <name>substrate</name>
    </ligand>
</feature>
<dbReference type="PANTHER" id="PTHR11735:SF6">
    <property type="entry name" value="TRNA N6-ADENOSINE THREONYLCARBAMOYLTRANSFERASE, MITOCHONDRIAL"/>
    <property type="match status" value="1"/>
</dbReference>
<keyword evidence="10" id="KW-1185">Reference proteome</keyword>
<feature type="binding site" evidence="7">
    <location>
        <position position="114"/>
    </location>
    <ligand>
        <name>Fe cation</name>
        <dbReference type="ChEBI" id="CHEBI:24875"/>
    </ligand>
</feature>
<dbReference type="SUPFAM" id="SSF53067">
    <property type="entry name" value="Actin-like ATPase domain"/>
    <property type="match status" value="1"/>
</dbReference>
<sequence>MLTLGIETSCDETALALVRDGKLLHSVMSTQIDIHALFGGVVPELASREHYRLIGRLYDELLEKSGVTTADIDVVAVSRGPGLLGSLLVGLGFAKGLVAAGNARLVGINHLHAHLLAPGLEEDLIFPAAGLLVSGGHTHIYRIEGPDNFSLLGRTLDDAAGEAFDKVAKMLNMPYPGGRYIDRLGRMAEPESSLFTRPYLDNDNLDFSFSGLKTAVGLYIQKNPHLILASQDMASRLFDESMDVSGLAHLCASFNHTVSETLRIKVERAIGHMKARGEAPRSLIVAGGVAANSRVREAMDGVAKRFGIRLSLPSLFLCTDNGAMVAYAGELLAAKGMHHGLDLDAIPRGQKIPDDYLREVH</sequence>
<dbReference type="GO" id="GO:0005506">
    <property type="term" value="F:iron ion binding"/>
    <property type="evidence" value="ECO:0007669"/>
    <property type="project" value="UniProtKB-UniRule"/>
</dbReference>
<feature type="binding site" evidence="7">
    <location>
        <position position="320"/>
    </location>
    <ligand>
        <name>Fe cation</name>
        <dbReference type="ChEBI" id="CHEBI:24875"/>
    </ligand>
</feature>
<dbReference type="EC" id="2.3.1.234" evidence="7"/>
<dbReference type="GO" id="GO:0061711">
    <property type="term" value="F:tRNA N(6)-L-threonylcarbamoyladenine synthase activity"/>
    <property type="evidence" value="ECO:0007669"/>
    <property type="project" value="UniProtKB-EC"/>
</dbReference>
<feature type="binding site" evidence="7">
    <location>
        <position position="182"/>
    </location>
    <ligand>
        <name>substrate</name>
    </ligand>
</feature>
<evidence type="ECO:0000256" key="3">
    <source>
        <dbReference type="ARBA" id="ARBA00022723"/>
    </source>
</evidence>
<dbReference type="GO" id="GO:0002949">
    <property type="term" value="P:tRNA threonylcarbamoyladenosine modification"/>
    <property type="evidence" value="ECO:0007669"/>
    <property type="project" value="UniProtKB-UniRule"/>
</dbReference>
<dbReference type="GO" id="GO:0005737">
    <property type="term" value="C:cytoplasm"/>
    <property type="evidence" value="ECO:0007669"/>
    <property type="project" value="UniProtKB-SubCell"/>
</dbReference>
<evidence type="ECO:0000256" key="5">
    <source>
        <dbReference type="ARBA" id="ARBA00023315"/>
    </source>
</evidence>
<proteinExistence type="inferred from homology"/>
<dbReference type="HAMAP" id="MF_01445">
    <property type="entry name" value="TsaD"/>
    <property type="match status" value="1"/>
</dbReference>
<evidence type="ECO:0000256" key="7">
    <source>
        <dbReference type="HAMAP-Rule" id="MF_01445"/>
    </source>
</evidence>
<accession>A0A7J0BKY3</accession>
<dbReference type="InterPro" id="IPR000905">
    <property type="entry name" value="Gcp-like_dom"/>
</dbReference>
<comment type="function">
    <text evidence="7">Required for the formation of a threonylcarbamoyl group on adenosine at position 37 (t(6)A37) in tRNAs that read codons beginning with adenine. Is involved in the transfer of the threonylcarbamoyl moiety of threonylcarbamoyl-AMP (TC-AMP) to the N6 group of A37, together with TsaE and TsaB. TsaD likely plays a direct catalytic role in this reaction.</text>
</comment>
<keyword evidence="5 7" id="KW-0012">Acyltransferase</keyword>
<dbReference type="NCBIfam" id="TIGR00329">
    <property type="entry name" value="gcp_kae1"/>
    <property type="match status" value="1"/>
</dbReference>
<protein>
    <recommendedName>
        <fullName evidence="7">tRNA N6-adenosine threonylcarbamoyltransferase</fullName>
        <ecNumber evidence="7">2.3.1.234</ecNumber>
    </recommendedName>
    <alternativeName>
        <fullName evidence="7">N6-L-threonylcarbamoyladenine synthase</fullName>
        <shortName evidence="7">t(6)A synthase</shortName>
    </alternativeName>
    <alternativeName>
        <fullName evidence="7">t(6)A37 threonylcarbamoyladenosine biosynthesis protein TsaD</fullName>
    </alternativeName>
    <alternativeName>
        <fullName evidence="7">tRNA threonylcarbamoyladenosine biosynthesis protein TsaD</fullName>
    </alternativeName>
</protein>
<comment type="caution">
    <text evidence="9">The sequence shown here is derived from an EMBL/GenBank/DDBJ whole genome shotgun (WGS) entry which is preliminary data.</text>
</comment>
<dbReference type="RefSeq" id="WP_174405524.1">
    <property type="nucleotide sequence ID" value="NZ_BLVO01000013.1"/>
</dbReference>
<feature type="domain" description="Gcp-like" evidence="8">
    <location>
        <begin position="23"/>
        <end position="327"/>
    </location>
</feature>
<dbReference type="PRINTS" id="PR00789">
    <property type="entry name" value="OSIALOPTASE"/>
</dbReference>
<dbReference type="Gene3D" id="3.30.420.40">
    <property type="match status" value="2"/>
</dbReference>
<comment type="cofactor">
    <cofactor evidence="7">
        <name>Fe(2+)</name>
        <dbReference type="ChEBI" id="CHEBI:29033"/>
    </cofactor>
    <text evidence="7">Binds 1 Fe(2+) ion per subunit.</text>
</comment>
<dbReference type="Pfam" id="PF00814">
    <property type="entry name" value="TsaD"/>
    <property type="match status" value="1"/>
</dbReference>
<reference evidence="9 10" key="1">
    <citation type="submission" date="2020-05" db="EMBL/GenBank/DDBJ databases">
        <title>Draft genome sequence of Desulfovibrio sp. strain HN2T.</title>
        <authorList>
            <person name="Ueno A."/>
            <person name="Tamazawa S."/>
            <person name="Tamamura S."/>
            <person name="Murakami T."/>
            <person name="Kiyama T."/>
            <person name="Inomata H."/>
            <person name="Amano Y."/>
            <person name="Miyakawa K."/>
            <person name="Tamaki H."/>
            <person name="Naganuma T."/>
            <person name="Kaneko K."/>
        </authorList>
    </citation>
    <scope>NUCLEOTIDE SEQUENCE [LARGE SCALE GENOMIC DNA]</scope>
    <source>
        <strain evidence="9 10">HN2</strain>
    </source>
</reference>
<dbReference type="InterPro" id="IPR017861">
    <property type="entry name" value="KAE1/TsaD"/>
</dbReference>
<feature type="binding site" evidence="7">
    <location>
        <position position="178"/>
    </location>
    <ligand>
        <name>substrate</name>
    </ligand>
</feature>
<dbReference type="InterPro" id="IPR022450">
    <property type="entry name" value="TsaD"/>
</dbReference>
<dbReference type="InterPro" id="IPR043129">
    <property type="entry name" value="ATPase_NBD"/>
</dbReference>
<name>A0A7J0BKY3_9BACT</name>
<keyword evidence="1 7" id="KW-0808">Transferase</keyword>